<reference evidence="12" key="1">
    <citation type="journal article" date="2020" name="Stud. Mycol.">
        <title>101 Dothideomycetes genomes: a test case for predicting lifestyles and emergence of pathogens.</title>
        <authorList>
            <person name="Haridas S."/>
            <person name="Albert R."/>
            <person name="Binder M."/>
            <person name="Bloem J."/>
            <person name="Labutti K."/>
            <person name="Salamov A."/>
            <person name="Andreopoulos B."/>
            <person name="Baker S."/>
            <person name="Barry K."/>
            <person name="Bills G."/>
            <person name="Bluhm B."/>
            <person name="Cannon C."/>
            <person name="Castanera R."/>
            <person name="Culley D."/>
            <person name="Daum C."/>
            <person name="Ezra D."/>
            <person name="Gonzalez J."/>
            <person name="Henrissat B."/>
            <person name="Kuo A."/>
            <person name="Liang C."/>
            <person name="Lipzen A."/>
            <person name="Lutzoni F."/>
            <person name="Magnuson J."/>
            <person name="Mondo S."/>
            <person name="Nolan M."/>
            <person name="Ohm R."/>
            <person name="Pangilinan J."/>
            <person name="Park H.-J."/>
            <person name="Ramirez L."/>
            <person name="Alfaro M."/>
            <person name="Sun H."/>
            <person name="Tritt A."/>
            <person name="Yoshinaga Y."/>
            <person name="Zwiers L.-H."/>
            <person name="Turgeon B."/>
            <person name="Goodwin S."/>
            <person name="Spatafora J."/>
            <person name="Crous P."/>
            <person name="Grigoriev I."/>
        </authorList>
    </citation>
    <scope>NUCLEOTIDE SEQUENCE</scope>
    <source>
        <strain evidence="12">CBS 627.86</strain>
    </source>
</reference>
<dbReference type="AlphaFoldDB" id="A0A6A5YYV8"/>
<dbReference type="PANTHER" id="PTHR28097">
    <property type="entry name" value="PHEROMONE A FACTOR RECEPTOR"/>
    <property type="match status" value="1"/>
</dbReference>
<name>A0A6A5YYV8_9PLEO</name>
<evidence type="ECO:0000313" key="13">
    <source>
        <dbReference type="Proteomes" id="UP000799770"/>
    </source>
</evidence>
<accession>A0A6A5YYV8</accession>
<keyword evidence="5 11" id="KW-1133">Transmembrane helix</keyword>
<feature type="region of interest" description="Disordered" evidence="10">
    <location>
        <begin position="478"/>
        <end position="506"/>
    </location>
</feature>
<evidence type="ECO:0000256" key="8">
    <source>
        <dbReference type="ARBA" id="ARBA00023170"/>
    </source>
</evidence>
<proteinExistence type="inferred from homology"/>
<evidence type="ECO:0000256" key="7">
    <source>
        <dbReference type="ARBA" id="ARBA00023136"/>
    </source>
</evidence>
<evidence type="ECO:0000256" key="11">
    <source>
        <dbReference type="SAM" id="Phobius"/>
    </source>
</evidence>
<sequence>MYPRYYTAILLPALAFPAVILDIPPLVWHMWQRNIAAWSLILWAMIVNFQNAINPLIWPRDNVADWWDGQGLCDIEVRIYLGAIVALPAATAMVMRKLARVMDTRNITVATSRKSRMKEGVLEIVWCWGFPAFQILTYYIVQPIRYFIFGISGCVVAYDTSWPSAVVSWMWGPITMLVSAGYAILLVYRMYLYRKEFPNLLVASSTTKSRFMRLLIMSMFLVVFYTPYSFFILWKNIDIISSGYSWNAVHGPEWNSVIKVPAHGQVRIDKWGQVATAYLAFFIFGTGADAKNTYKKILVSVGFGRIFPSLYRQTDSGASTPSRRSTRSWVSNAASRARSIFSSKSKTHADITITSASDHQSFSDLRTPRSGTSGMSATHSLYPTDTQDRILPGQPTASHNIQKRSFLDRLFSRRAHPETILPISFQSDQRHTVNSDKLLISPTSTTKSPGVYSHTWVSTSPTASRSQVNEGVHVTQEVRQDTRTNTHHPQKRNKEWWETMDDVGED</sequence>
<keyword evidence="13" id="KW-1185">Reference proteome</keyword>
<evidence type="ECO:0000256" key="1">
    <source>
        <dbReference type="ARBA" id="ARBA00004141"/>
    </source>
</evidence>
<evidence type="ECO:0000256" key="10">
    <source>
        <dbReference type="SAM" id="MobiDB-lite"/>
    </source>
</evidence>
<feature type="transmembrane region" description="Helical" evidence="11">
    <location>
        <begin position="211"/>
        <end position="234"/>
    </location>
</feature>
<feature type="transmembrane region" description="Helical" evidence="11">
    <location>
        <begin position="169"/>
        <end position="191"/>
    </location>
</feature>
<evidence type="ECO:0000256" key="2">
    <source>
        <dbReference type="ARBA" id="ARBA00011085"/>
    </source>
</evidence>
<keyword evidence="9" id="KW-0807">Transducer</keyword>
<dbReference type="OrthoDB" id="2874149at2759"/>
<dbReference type="GO" id="GO:0004932">
    <property type="term" value="F:mating-type factor pheromone receptor activity"/>
    <property type="evidence" value="ECO:0007669"/>
    <property type="project" value="InterPro"/>
</dbReference>
<dbReference type="InterPro" id="IPR001499">
    <property type="entry name" value="GPCR_STE3"/>
</dbReference>
<dbReference type="GO" id="GO:0000750">
    <property type="term" value="P:pheromone-dependent signal transduction involved in conjugation with cellular fusion"/>
    <property type="evidence" value="ECO:0007669"/>
    <property type="project" value="TreeGrafter"/>
</dbReference>
<dbReference type="GO" id="GO:0005886">
    <property type="term" value="C:plasma membrane"/>
    <property type="evidence" value="ECO:0007669"/>
    <property type="project" value="TreeGrafter"/>
</dbReference>
<keyword evidence="7 11" id="KW-0472">Membrane</keyword>
<keyword evidence="8 12" id="KW-0675">Receptor</keyword>
<feature type="region of interest" description="Disordered" evidence="10">
    <location>
        <begin position="358"/>
        <end position="384"/>
    </location>
</feature>
<protein>
    <submittedName>
        <fullName evidence="12">Pheromone A receptor-domain-containing protein</fullName>
    </submittedName>
</protein>
<evidence type="ECO:0000313" key="12">
    <source>
        <dbReference type="EMBL" id="KAF2112004.1"/>
    </source>
</evidence>
<evidence type="ECO:0000256" key="6">
    <source>
        <dbReference type="ARBA" id="ARBA00023040"/>
    </source>
</evidence>
<dbReference type="Pfam" id="PF02076">
    <property type="entry name" value="STE3"/>
    <property type="match status" value="1"/>
</dbReference>
<keyword evidence="6" id="KW-0297">G-protein coupled receptor</keyword>
<evidence type="ECO:0000256" key="9">
    <source>
        <dbReference type="ARBA" id="ARBA00023224"/>
    </source>
</evidence>
<dbReference type="CDD" id="cd14966">
    <property type="entry name" value="7tmD_STE3"/>
    <property type="match status" value="1"/>
</dbReference>
<dbReference type="PANTHER" id="PTHR28097:SF1">
    <property type="entry name" value="PHEROMONE A FACTOR RECEPTOR"/>
    <property type="match status" value="1"/>
</dbReference>
<organism evidence="12 13">
    <name type="scientific">Lophiotrema nucula</name>
    <dbReference type="NCBI Taxonomy" id="690887"/>
    <lineage>
        <taxon>Eukaryota</taxon>
        <taxon>Fungi</taxon>
        <taxon>Dikarya</taxon>
        <taxon>Ascomycota</taxon>
        <taxon>Pezizomycotina</taxon>
        <taxon>Dothideomycetes</taxon>
        <taxon>Pleosporomycetidae</taxon>
        <taxon>Pleosporales</taxon>
        <taxon>Lophiotremataceae</taxon>
        <taxon>Lophiotrema</taxon>
    </lineage>
</organism>
<comment type="similarity">
    <text evidence="2">Belongs to the G-protein coupled receptor 4 family.</text>
</comment>
<dbReference type="EMBL" id="ML977332">
    <property type="protein sequence ID" value="KAF2112004.1"/>
    <property type="molecule type" value="Genomic_DNA"/>
</dbReference>
<evidence type="ECO:0000256" key="5">
    <source>
        <dbReference type="ARBA" id="ARBA00022989"/>
    </source>
</evidence>
<evidence type="ECO:0000256" key="4">
    <source>
        <dbReference type="ARBA" id="ARBA00022692"/>
    </source>
</evidence>
<feature type="transmembrane region" description="Helical" evidence="11">
    <location>
        <begin position="77"/>
        <end position="99"/>
    </location>
</feature>
<dbReference type="PRINTS" id="PR00899">
    <property type="entry name" value="GPCRSTE3"/>
</dbReference>
<dbReference type="Proteomes" id="UP000799770">
    <property type="component" value="Unassembled WGS sequence"/>
</dbReference>
<comment type="subcellular location">
    <subcellularLocation>
        <location evidence="1">Membrane</location>
        <topology evidence="1">Multi-pass membrane protein</topology>
    </subcellularLocation>
</comment>
<evidence type="ECO:0000256" key="3">
    <source>
        <dbReference type="ARBA" id="ARBA00022507"/>
    </source>
</evidence>
<gene>
    <name evidence="12" type="ORF">BDV96DRAFT_614372</name>
</gene>
<keyword evidence="3" id="KW-0589">Pheromone response</keyword>
<feature type="transmembrane region" description="Helical" evidence="11">
    <location>
        <begin position="120"/>
        <end position="141"/>
    </location>
</feature>
<keyword evidence="4 11" id="KW-0812">Transmembrane</keyword>
<feature type="transmembrane region" description="Helical" evidence="11">
    <location>
        <begin position="6"/>
        <end position="28"/>
    </location>
</feature>
<feature type="transmembrane region" description="Helical" evidence="11">
    <location>
        <begin position="35"/>
        <end position="57"/>
    </location>
</feature>